<dbReference type="VEuPathDB" id="PiroplasmaDB:BMR1_03g02892"/>
<sequence length="84" mass="9738">MKFVGLFILLISVFGGIAQGRIIKCSSDLRRCYNECMEKHRTSMFGYLRRKLCKNRCWFSDCLLYPTGAMEGVHPIDRVHGFNT</sequence>
<protein>
    <submittedName>
        <fullName evidence="2">Uncharacterized protein</fullName>
    </submittedName>
</protein>
<organism evidence="2 3">
    <name type="scientific">Babesia microti (strain RI)</name>
    <dbReference type="NCBI Taxonomy" id="1133968"/>
    <lineage>
        <taxon>Eukaryota</taxon>
        <taxon>Sar</taxon>
        <taxon>Alveolata</taxon>
        <taxon>Apicomplexa</taxon>
        <taxon>Aconoidasida</taxon>
        <taxon>Piroplasmida</taxon>
        <taxon>Babesiidae</taxon>
        <taxon>Babesia</taxon>
    </lineage>
</organism>
<keyword evidence="1" id="KW-0732">Signal</keyword>
<reference evidence="2 3" key="2">
    <citation type="journal article" date="2013" name="PLoS ONE">
        <title>Whole genome mapping and re-organization of the nuclear and mitochondrial genomes of Babesia microti isolates.</title>
        <authorList>
            <person name="Cornillot E."/>
            <person name="Dassouli A."/>
            <person name="Garg A."/>
            <person name="Pachikara N."/>
            <person name="Randazzo S."/>
            <person name="Depoix D."/>
            <person name="Carcy B."/>
            <person name="Delbecq S."/>
            <person name="Frutos R."/>
            <person name="Silva J.C."/>
            <person name="Sutton R."/>
            <person name="Krause P.J."/>
            <person name="Mamoun C.B."/>
        </authorList>
    </citation>
    <scope>NUCLEOTIDE SEQUENCE [LARGE SCALE GENOMIC DNA]</scope>
    <source>
        <strain evidence="2 3">RI</strain>
    </source>
</reference>
<dbReference type="RefSeq" id="XP_021338666.1">
    <property type="nucleotide sequence ID" value="XM_021482112.1"/>
</dbReference>
<keyword evidence="3" id="KW-1185">Reference proteome</keyword>
<reference evidence="2 3" key="1">
    <citation type="journal article" date="2012" name="Nucleic Acids Res.">
        <title>Sequencing of the smallest Apicomplexan genome from the human pathogen Babesia microti.</title>
        <authorList>
            <person name="Cornillot E."/>
            <person name="Hadj-Kaddour K."/>
            <person name="Dassouli A."/>
            <person name="Noel B."/>
            <person name="Ranwez V."/>
            <person name="Vacherie B."/>
            <person name="Augagneur Y."/>
            <person name="Bres V."/>
            <person name="Duclos A."/>
            <person name="Randazzo S."/>
            <person name="Carcy B."/>
            <person name="Debierre-Grockiego F."/>
            <person name="Delbecq S."/>
            <person name="Moubri-Menage K."/>
            <person name="Shams-Eldin H."/>
            <person name="Usmani-Brown S."/>
            <person name="Bringaud F."/>
            <person name="Wincker P."/>
            <person name="Vivares C.P."/>
            <person name="Schwarz R.T."/>
            <person name="Schetters T.P."/>
            <person name="Krause P.J."/>
            <person name="Gorenflot A."/>
            <person name="Berry V."/>
            <person name="Barbe V."/>
            <person name="Ben Mamoun C."/>
        </authorList>
    </citation>
    <scope>NUCLEOTIDE SEQUENCE [LARGE SCALE GENOMIC DNA]</scope>
    <source>
        <strain evidence="2 3">RI</strain>
    </source>
</reference>
<feature type="chain" id="PRO_5011983458" evidence="1">
    <location>
        <begin position="21"/>
        <end position="84"/>
    </location>
</feature>
<reference evidence="2 3" key="3">
    <citation type="journal article" date="2016" name="Sci. Rep.">
        <title>Genome-wide diversity and gene expression profiling of Babesia microti isolates identify polymorphic genes that mediate host-pathogen interactions.</title>
        <authorList>
            <person name="Silva J.C."/>
            <person name="Cornillot E."/>
            <person name="McCracken C."/>
            <person name="Usmani-Brown S."/>
            <person name="Dwivedi A."/>
            <person name="Ifeonu O.O."/>
            <person name="Crabtree J."/>
            <person name="Gotia H.T."/>
            <person name="Virji A.Z."/>
            <person name="Reynes C."/>
            <person name="Colinge J."/>
            <person name="Kumar V."/>
            <person name="Lawres L."/>
            <person name="Pazzi J.E."/>
            <person name="Pablo J.V."/>
            <person name="Hung C."/>
            <person name="Brancato J."/>
            <person name="Kumari P."/>
            <person name="Orvis J."/>
            <person name="Tretina K."/>
            <person name="Chibucos M."/>
            <person name="Ott S."/>
            <person name="Sadzewicz L."/>
            <person name="Sengamalay N."/>
            <person name="Shetty A.C."/>
            <person name="Su Q."/>
            <person name="Tallon L."/>
            <person name="Fraser C.M."/>
            <person name="Frutos R."/>
            <person name="Molina D.M."/>
            <person name="Krause P.J."/>
            <person name="Ben Mamoun C."/>
        </authorList>
    </citation>
    <scope>NUCLEOTIDE SEQUENCE [LARGE SCALE GENOMIC DNA]</scope>
    <source>
        <strain evidence="2 3">RI</strain>
    </source>
</reference>
<dbReference type="EMBL" id="LN871598">
    <property type="protein sequence ID" value="SJK86516.1"/>
    <property type="molecule type" value="Genomic_DNA"/>
</dbReference>
<name>A0A1R4ABY9_BABMR</name>
<proteinExistence type="predicted"/>
<dbReference type="Proteomes" id="UP000002899">
    <property type="component" value="Chromosome III"/>
</dbReference>
<feature type="signal peptide" evidence="1">
    <location>
        <begin position="1"/>
        <end position="20"/>
    </location>
</feature>
<evidence type="ECO:0000313" key="2">
    <source>
        <dbReference type="EMBL" id="SJK86516.1"/>
    </source>
</evidence>
<evidence type="ECO:0000256" key="1">
    <source>
        <dbReference type="SAM" id="SignalP"/>
    </source>
</evidence>
<evidence type="ECO:0000313" key="3">
    <source>
        <dbReference type="Proteomes" id="UP000002899"/>
    </source>
</evidence>
<accession>A0A1R4ABY9</accession>
<dbReference type="AlphaFoldDB" id="A0A1R4ABY9"/>
<dbReference type="GeneID" id="33043715"/>
<dbReference type="KEGG" id="bmic:BMR1_03g02892"/>